<dbReference type="EMBL" id="QSQQ01000008">
    <property type="protein sequence ID" value="RGK48021.1"/>
    <property type="molecule type" value="Genomic_DNA"/>
</dbReference>
<dbReference type="Proteomes" id="UP000260664">
    <property type="component" value="Unassembled WGS sequence"/>
</dbReference>
<proteinExistence type="predicted"/>
<accession>A0A3E4F612</accession>
<sequence length="68" mass="7519">MNYKVEKKIICEETGKEFCVGDTVSIRYSNGGGNGCCEITKITGTGFHFNNGGKRDKNVQLKDITELQ</sequence>
<gene>
    <name evidence="2" type="ORF">DXD10_07705</name>
    <name evidence="1" type="ORF">DXD84_08695</name>
</gene>
<dbReference type="RefSeq" id="WP_117495168.1">
    <property type="nucleotide sequence ID" value="NZ_QSOI01000009.1"/>
</dbReference>
<reference evidence="3 4" key="1">
    <citation type="submission" date="2018-08" db="EMBL/GenBank/DDBJ databases">
        <title>A genome reference for cultivated species of the human gut microbiota.</title>
        <authorList>
            <person name="Zou Y."/>
            <person name="Xue W."/>
            <person name="Luo G."/>
        </authorList>
    </citation>
    <scope>NUCLEOTIDE SEQUENCE [LARGE SCALE GENOMIC DNA]</scope>
    <source>
        <strain evidence="2 4">TF11-11</strain>
        <strain evidence="1 3">TM09-19AC</strain>
    </source>
</reference>
<evidence type="ECO:0000313" key="3">
    <source>
        <dbReference type="Proteomes" id="UP000260664"/>
    </source>
</evidence>
<name>A0A3E4F612_9FIRM</name>
<evidence type="ECO:0000313" key="2">
    <source>
        <dbReference type="EMBL" id="RGK48021.1"/>
    </source>
</evidence>
<evidence type="ECO:0000313" key="1">
    <source>
        <dbReference type="EMBL" id="RGI83956.1"/>
    </source>
</evidence>
<dbReference type="EMBL" id="QSOI01000009">
    <property type="protein sequence ID" value="RGI83956.1"/>
    <property type="molecule type" value="Genomic_DNA"/>
</dbReference>
<evidence type="ECO:0000313" key="4">
    <source>
        <dbReference type="Proteomes" id="UP000261208"/>
    </source>
</evidence>
<dbReference type="Proteomes" id="UP000261208">
    <property type="component" value="Unassembled WGS sequence"/>
</dbReference>
<dbReference type="AlphaFoldDB" id="A0A3E4F612"/>
<comment type="caution">
    <text evidence="1">The sequence shown here is derived from an EMBL/GenBank/DDBJ whole genome shotgun (WGS) entry which is preliminary data.</text>
</comment>
<protein>
    <submittedName>
        <fullName evidence="1">Uncharacterized protein</fullName>
    </submittedName>
</protein>
<organism evidence="1 3">
    <name type="scientific">Dorea formicigenerans</name>
    <dbReference type="NCBI Taxonomy" id="39486"/>
    <lineage>
        <taxon>Bacteria</taxon>
        <taxon>Bacillati</taxon>
        <taxon>Bacillota</taxon>
        <taxon>Clostridia</taxon>
        <taxon>Lachnospirales</taxon>
        <taxon>Lachnospiraceae</taxon>
        <taxon>Dorea</taxon>
    </lineage>
</organism>